<dbReference type="EMBL" id="CP073587">
    <property type="protein sequence ID" value="QUN06450.1"/>
    <property type="molecule type" value="Genomic_DNA"/>
</dbReference>
<feature type="domain" description="Mor transcription activator" evidence="1">
    <location>
        <begin position="43"/>
        <end position="148"/>
    </location>
</feature>
<evidence type="ECO:0000259" key="1">
    <source>
        <dbReference type="Pfam" id="PF08765"/>
    </source>
</evidence>
<dbReference type="RefSeq" id="WP_212595464.1">
    <property type="nucleotide sequence ID" value="NZ_CP073587.1"/>
</dbReference>
<organism evidence="2 3">
    <name type="scientific">Shewanella yunxiaonensis</name>
    <dbReference type="NCBI Taxonomy" id="2829809"/>
    <lineage>
        <taxon>Bacteria</taxon>
        <taxon>Pseudomonadati</taxon>
        <taxon>Pseudomonadota</taxon>
        <taxon>Gammaproteobacteria</taxon>
        <taxon>Alteromonadales</taxon>
        <taxon>Shewanellaceae</taxon>
        <taxon>Shewanella</taxon>
    </lineage>
</organism>
<dbReference type="Pfam" id="PF08765">
    <property type="entry name" value="Mor"/>
    <property type="match status" value="1"/>
</dbReference>
<dbReference type="InterPro" id="IPR014875">
    <property type="entry name" value="Mor_transcription_activator"/>
</dbReference>
<reference evidence="2 3" key="1">
    <citation type="submission" date="2021-04" db="EMBL/GenBank/DDBJ databases">
        <title>Novel species identification of genus Shewanella.</title>
        <authorList>
            <person name="Liu G."/>
        </authorList>
    </citation>
    <scope>NUCLEOTIDE SEQUENCE [LARGE SCALE GENOMIC DNA]</scope>
    <source>
        <strain evidence="2 3">FJAT-54481</strain>
    </source>
</reference>
<evidence type="ECO:0000313" key="2">
    <source>
        <dbReference type="EMBL" id="QUN06450.1"/>
    </source>
</evidence>
<gene>
    <name evidence="2" type="ORF">KDN34_03015</name>
</gene>
<dbReference type="InterPro" id="IPR052411">
    <property type="entry name" value="c-mor_Regulatory_Protein"/>
</dbReference>
<dbReference type="Proteomes" id="UP000679575">
    <property type="component" value="Chromosome"/>
</dbReference>
<dbReference type="PANTHER" id="PTHR37812:SF1">
    <property type="entry name" value="MU-LIKE PROPHAGE FLUMU PROTEIN C"/>
    <property type="match status" value="1"/>
</dbReference>
<sequence>MTEDQLELLPDDAAELQELLNRMRELDPNERDYFINGVQDEQSHWPSTLQSLCAVMEATLAANDIPNNRRTAEELAMVIGNYFGGRGDVYLPNGSRMKTALRDIEIWRHYNGKNLAELAQDYGMTERRVYMIVAEQRRAMVARKQRKLL</sequence>
<protein>
    <submittedName>
        <fullName evidence="2">Transcriptional regulator</fullName>
    </submittedName>
</protein>
<dbReference type="SUPFAM" id="SSF46689">
    <property type="entry name" value="Homeodomain-like"/>
    <property type="match status" value="1"/>
</dbReference>
<dbReference type="PANTHER" id="PTHR37812">
    <property type="entry name" value="MU-LIKE PROPHAGE FLUMU PROTEIN C"/>
    <property type="match status" value="1"/>
</dbReference>
<name>A0ABX7YUJ4_9GAMM</name>
<dbReference type="InterPro" id="IPR009057">
    <property type="entry name" value="Homeodomain-like_sf"/>
</dbReference>
<evidence type="ECO:0000313" key="3">
    <source>
        <dbReference type="Proteomes" id="UP000679575"/>
    </source>
</evidence>
<dbReference type="Gene3D" id="1.10.10.60">
    <property type="entry name" value="Homeodomain-like"/>
    <property type="match status" value="1"/>
</dbReference>
<accession>A0ABX7YUJ4</accession>
<proteinExistence type="predicted"/>
<keyword evidence="3" id="KW-1185">Reference proteome</keyword>